<evidence type="ECO:0000256" key="10">
    <source>
        <dbReference type="ARBA" id="ARBA00048970"/>
    </source>
</evidence>
<reference evidence="15" key="1">
    <citation type="journal article" date="2012" name="PLoS Negl. Trop. Dis.">
        <title>Whole genome sequences of three Treponema pallidum ssp. pertenue strains: yaws and syphilis treponemes differ in less than 0.2% of the genome sequence.</title>
        <authorList>
            <person name="Cejkova D."/>
            <person name="Zobanikova M."/>
            <person name="Chen L."/>
            <person name="Pospisilova P."/>
            <person name="Strouhal M."/>
            <person name="Qin X."/>
            <person name="Mikalova L."/>
            <person name="Norris S.J."/>
            <person name="Muzny D.M."/>
            <person name="Gibbs R.A."/>
            <person name="Fulton L.L."/>
            <person name="Sodergren E."/>
            <person name="Weinstock G.M."/>
            <person name="Smajs D."/>
        </authorList>
    </citation>
    <scope>NUCLEOTIDE SEQUENCE [LARGE SCALE GENOMIC DNA]</scope>
    <source>
        <strain evidence="15">Gauthier</strain>
    </source>
</reference>
<dbReference type="PANTHER" id="PTHR10920">
    <property type="entry name" value="RIBOSOMAL RNA METHYLTRANSFERASE"/>
    <property type="match status" value="1"/>
</dbReference>
<organism evidence="14 15">
    <name type="scientific">Treponema pallidum subsp. pertenue (strain Gauthier)</name>
    <dbReference type="NCBI Taxonomy" id="491080"/>
    <lineage>
        <taxon>Bacteria</taxon>
        <taxon>Pseudomonadati</taxon>
        <taxon>Spirochaetota</taxon>
        <taxon>Spirochaetia</taxon>
        <taxon>Spirochaetales</taxon>
        <taxon>Treponemataceae</taxon>
        <taxon>Treponema</taxon>
    </lineage>
</organism>
<keyword evidence="3 11" id="KW-0808">Transferase</keyword>
<evidence type="ECO:0000256" key="3">
    <source>
        <dbReference type="ARBA" id="ARBA00022679"/>
    </source>
</evidence>
<proteinExistence type="inferred from homology"/>
<keyword evidence="2 11" id="KW-0489">Methyltransferase</keyword>
<evidence type="ECO:0000256" key="12">
    <source>
        <dbReference type="PIRSR" id="PIRSR005461-1"/>
    </source>
</evidence>
<keyword evidence="11" id="KW-0963">Cytoplasm</keyword>
<feature type="binding site" evidence="11">
    <location>
        <position position="53"/>
    </location>
    <ligand>
        <name>S-adenosyl-L-methionine</name>
        <dbReference type="ChEBI" id="CHEBI:59789"/>
    </ligand>
</feature>
<evidence type="ECO:0000256" key="1">
    <source>
        <dbReference type="ARBA" id="ARBA00022552"/>
    </source>
</evidence>
<evidence type="ECO:0000256" key="5">
    <source>
        <dbReference type="ARBA" id="ARBA00037569"/>
    </source>
</evidence>
<evidence type="ECO:0000256" key="7">
    <source>
        <dbReference type="ARBA" id="ARBA00041129"/>
    </source>
</evidence>
<keyword evidence="1 11" id="KW-0698">rRNA processing</keyword>
<dbReference type="EC" id="2.1.1.166" evidence="6 11"/>
<dbReference type="SUPFAM" id="SSF53335">
    <property type="entry name" value="S-adenosyl-L-methionine-dependent methyltransferases"/>
    <property type="match status" value="1"/>
</dbReference>
<comment type="similarity">
    <text evidence="11">Belongs to the class I-like SAM-binding methyltransferase superfamily. RNA methyltransferase RlmE family.</text>
</comment>
<sequence length="200" mass="21318">MNVYKRADFWAKKAAAAGYRARSVYKLAALDKKYSLLSRASRVLDLGAAPGSWTQYVLGTAAACTAVCAVDVQPIASDIQDARLQRVQGDLCAADTRARVACNAPFDLILSDAAPRTTGNRTVDTSASACLAAGVCAYVNFLSSDGGLVFKVFQGSEHLAILTHLRAHFGAVCSFKPPASRPRSCELYVVARFFRGTCGK</sequence>
<dbReference type="PANTHER" id="PTHR10920:SF13">
    <property type="entry name" value="PRE-RRNA 2'-O-RIBOSE RNA METHYLTRANSFERASE FTSJ3"/>
    <property type="match status" value="1"/>
</dbReference>
<dbReference type="EMBL" id="CP002376">
    <property type="protein sequence ID" value="AEZ59944.1"/>
    <property type="molecule type" value="Genomic_DNA"/>
</dbReference>
<dbReference type="Pfam" id="PF01728">
    <property type="entry name" value="FtsJ"/>
    <property type="match status" value="1"/>
</dbReference>
<evidence type="ECO:0000256" key="11">
    <source>
        <dbReference type="HAMAP-Rule" id="MF_01547"/>
    </source>
</evidence>
<name>A0AAU8PLX9_TREPG</name>
<evidence type="ECO:0000256" key="4">
    <source>
        <dbReference type="ARBA" id="ARBA00022691"/>
    </source>
</evidence>
<feature type="binding site" evidence="11">
    <location>
        <position position="71"/>
    </location>
    <ligand>
        <name>S-adenosyl-L-methionine</name>
        <dbReference type="ChEBI" id="CHEBI:59789"/>
    </ligand>
</feature>
<evidence type="ECO:0000256" key="6">
    <source>
        <dbReference type="ARBA" id="ARBA00038861"/>
    </source>
</evidence>
<dbReference type="HAMAP" id="MF_01547">
    <property type="entry name" value="RNA_methyltr_E"/>
    <property type="match status" value="1"/>
</dbReference>
<comment type="subcellular location">
    <subcellularLocation>
        <location evidence="11">Cytoplasm</location>
    </subcellularLocation>
</comment>
<dbReference type="KEGG" id="tpg:TPEGAU_0682"/>
<dbReference type="GO" id="GO:0005737">
    <property type="term" value="C:cytoplasm"/>
    <property type="evidence" value="ECO:0007669"/>
    <property type="project" value="UniProtKB-SubCell"/>
</dbReference>
<comment type="catalytic activity">
    <reaction evidence="10 11">
        <text>uridine(2552) in 23S rRNA + S-adenosyl-L-methionine = 2'-O-methyluridine(2552) in 23S rRNA + S-adenosyl-L-homocysteine + H(+)</text>
        <dbReference type="Rhea" id="RHEA:42720"/>
        <dbReference type="Rhea" id="RHEA-COMP:10202"/>
        <dbReference type="Rhea" id="RHEA-COMP:10203"/>
        <dbReference type="ChEBI" id="CHEBI:15378"/>
        <dbReference type="ChEBI" id="CHEBI:57856"/>
        <dbReference type="ChEBI" id="CHEBI:59789"/>
        <dbReference type="ChEBI" id="CHEBI:65315"/>
        <dbReference type="ChEBI" id="CHEBI:74478"/>
        <dbReference type="EC" id="2.1.1.166"/>
    </reaction>
</comment>
<dbReference type="InterPro" id="IPR050082">
    <property type="entry name" value="RNA_methyltr_RlmE"/>
</dbReference>
<keyword evidence="4 11" id="KW-0949">S-adenosyl-L-methionine</keyword>
<feature type="active site" description="Proton acceptor" evidence="11 12">
    <location>
        <position position="151"/>
    </location>
</feature>
<evidence type="ECO:0000256" key="2">
    <source>
        <dbReference type="ARBA" id="ARBA00022603"/>
    </source>
</evidence>
<dbReference type="InterPro" id="IPR002877">
    <property type="entry name" value="RNA_MeTrfase_FtsJ_dom"/>
</dbReference>
<dbReference type="PIRSF" id="PIRSF005461">
    <property type="entry name" value="23S_rRNA_mtase"/>
    <property type="match status" value="1"/>
</dbReference>
<evidence type="ECO:0000313" key="15">
    <source>
        <dbReference type="Proteomes" id="UP000008192"/>
    </source>
</evidence>
<comment type="function">
    <text evidence="5 11">Specifically methylates the uridine in position 2552 of 23S rRNA at the 2'-O position of the ribose in the fully assembled 50S ribosomal subunit.</text>
</comment>
<feature type="binding site" evidence="11">
    <location>
        <position position="51"/>
    </location>
    <ligand>
        <name>S-adenosyl-L-methionine</name>
        <dbReference type="ChEBI" id="CHEBI:59789"/>
    </ligand>
</feature>
<feature type="domain" description="Ribosomal RNA methyltransferase FtsJ" evidence="13">
    <location>
        <begin position="19"/>
        <end position="192"/>
    </location>
</feature>
<dbReference type="AlphaFoldDB" id="A0AAU8PLX9"/>
<feature type="binding site" evidence="11">
    <location>
        <position position="90"/>
    </location>
    <ligand>
        <name>S-adenosyl-L-methionine</name>
        <dbReference type="ChEBI" id="CHEBI:59789"/>
    </ligand>
</feature>
<dbReference type="GeneID" id="93876451"/>
<dbReference type="SMR" id="A0AAU8PLX9"/>
<dbReference type="Proteomes" id="UP000008192">
    <property type="component" value="Chromosome"/>
</dbReference>
<evidence type="ECO:0000259" key="13">
    <source>
        <dbReference type="Pfam" id="PF01728"/>
    </source>
</evidence>
<feature type="binding site" evidence="11">
    <location>
        <position position="112"/>
    </location>
    <ligand>
        <name>S-adenosyl-L-methionine</name>
        <dbReference type="ChEBI" id="CHEBI:59789"/>
    </ligand>
</feature>
<evidence type="ECO:0000313" key="14">
    <source>
        <dbReference type="EMBL" id="AEZ59944.1"/>
    </source>
</evidence>
<accession>A0AAU8PLX9</accession>
<dbReference type="InterPro" id="IPR015507">
    <property type="entry name" value="rRNA-MeTfrase_E"/>
</dbReference>
<dbReference type="Gene3D" id="3.40.50.150">
    <property type="entry name" value="Vaccinia Virus protein VP39"/>
    <property type="match status" value="1"/>
</dbReference>
<evidence type="ECO:0000256" key="9">
    <source>
        <dbReference type="ARBA" id="ARBA00042745"/>
    </source>
</evidence>
<gene>
    <name evidence="11 14" type="primary">rrmJ</name>
    <name evidence="11" type="synonym">ftsJ</name>
    <name evidence="11" type="synonym">rlmE</name>
    <name evidence="14" type="ordered locus">TPEGAU_0682</name>
</gene>
<dbReference type="InterPro" id="IPR029063">
    <property type="entry name" value="SAM-dependent_MTases_sf"/>
</dbReference>
<protein>
    <recommendedName>
        <fullName evidence="7 11">Ribosomal RNA large subunit methyltransferase E</fullName>
        <ecNumber evidence="6 11">2.1.1.166</ecNumber>
    </recommendedName>
    <alternativeName>
        <fullName evidence="9 11">23S rRNA Um2552 methyltransferase</fullName>
    </alternativeName>
    <alternativeName>
        <fullName evidence="8 11">rRNA (uridine-2'-O-)-methyltransferase</fullName>
    </alternativeName>
</protein>
<dbReference type="RefSeq" id="WP_010882127.1">
    <property type="nucleotide sequence ID" value="NC_016843.1"/>
</dbReference>
<dbReference type="GO" id="GO:0008650">
    <property type="term" value="F:rRNA (uridine-2'-O-)-methyltransferase activity"/>
    <property type="evidence" value="ECO:0007669"/>
    <property type="project" value="UniProtKB-UniRule"/>
</dbReference>
<evidence type="ECO:0000256" key="8">
    <source>
        <dbReference type="ARBA" id="ARBA00041995"/>
    </source>
</evidence>